<dbReference type="AlphaFoldDB" id="A0AAN6PQC7"/>
<gene>
    <name evidence="2" type="ORF">C8A01DRAFT_43664</name>
</gene>
<evidence type="ECO:0000256" key="1">
    <source>
        <dbReference type="SAM" id="MobiDB-lite"/>
    </source>
</evidence>
<keyword evidence="3" id="KW-1185">Reference proteome</keyword>
<feature type="region of interest" description="Disordered" evidence="1">
    <location>
        <begin position="1"/>
        <end position="23"/>
    </location>
</feature>
<feature type="compositionally biased region" description="Basic and acidic residues" evidence="1">
    <location>
        <begin position="56"/>
        <end position="70"/>
    </location>
</feature>
<comment type="caution">
    <text evidence="2">The sequence shown here is derived from an EMBL/GenBank/DDBJ whole genome shotgun (WGS) entry which is preliminary data.</text>
</comment>
<evidence type="ECO:0000313" key="3">
    <source>
        <dbReference type="Proteomes" id="UP001303115"/>
    </source>
</evidence>
<feature type="compositionally biased region" description="Low complexity" evidence="1">
    <location>
        <begin position="112"/>
        <end position="133"/>
    </location>
</feature>
<reference evidence="3" key="1">
    <citation type="journal article" date="2023" name="Mol. Phylogenet. Evol.">
        <title>Genome-scale phylogeny and comparative genomics of the fungal order Sordariales.</title>
        <authorList>
            <person name="Hensen N."/>
            <person name="Bonometti L."/>
            <person name="Westerberg I."/>
            <person name="Brannstrom I.O."/>
            <person name="Guillou S."/>
            <person name="Cros-Aarteil S."/>
            <person name="Calhoun S."/>
            <person name="Haridas S."/>
            <person name="Kuo A."/>
            <person name="Mondo S."/>
            <person name="Pangilinan J."/>
            <person name="Riley R."/>
            <person name="LaButti K."/>
            <person name="Andreopoulos B."/>
            <person name="Lipzen A."/>
            <person name="Chen C."/>
            <person name="Yan M."/>
            <person name="Daum C."/>
            <person name="Ng V."/>
            <person name="Clum A."/>
            <person name="Steindorff A."/>
            <person name="Ohm R.A."/>
            <person name="Martin F."/>
            <person name="Silar P."/>
            <person name="Natvig D.O."/>
            <person name="Lalanne C."/>
            <person name="Gautier V."/>
            <person name="Ament-Velasquez S.L."/>
            <person name="Kruys A."/>
            <person name="Hutchinson M.I."/>
            <person name="Powell A.J."/>
            <person name="Barry K."/>
            <person name="Miller A.N."/>
            <person name="Grigoriev I.V."/>
            <person name="Debuchy R."/>
            <person name="Gladieux P."/>
            <person name="Hiltunen Thoren M."/>
            <person name="Johannesson H."/>
        </authorList>
    </citation>
    <scope>NUCLEOTIDE SEQUENCE [LARGE SCALE GENOMIC DNA]</scope>
    <source>
        <strain evidence="3">CBS 284.82</strain>
    </source>
</reference>
<dbReference type="Proteomes" id="UP001303115">
    <property type="component" value="Unassembled WGS sequence"/>
</dbReference>
<feature type="compositionally biased region" description="Basic and acidic residues" evidence="1">
    <location>
        <begin position="203"/>
        <end position="219"/>
    </location>
</feature>
<proteinExistence type="predicted"/>
<accession>A0AAN6PQC7</accession>
<name>A0AAN6PQC7_9PEZI</name>
<feature type="region of interest" description="Disordered" evidence="1">
    <location>
        <begin position="199"/>
        <end position="225"/>
    </location>
</feature>
<sequence length="225" mass="25068">MTESTQYERDLRSANKEWRRGKDSAVKWSHGRRHLTGISFCDDGRIENGATAPEHMWAKSRPEKRPDRRPTKWHHFTKTTYNIAKPRSISDMPSSRRRAVSHAQTEIDDAATSSPLDLSLTSPTVPSLTRTPSASTGDAGVLYSFDRADTPGRPLTLEVFVKNTSGKETERLVEKEYEVLDGNGEAVRGRRARAVLRKGGSVEAEKESEGGLDAEREVEGGFELV</sequence>
<dbReference type="EMBL" id="MU854328">
    <property type="protein sequence ID" value="KAK4043349.1"/>
    <property type="molecule type" value="Genomic_DNA"/>
</dbReference>
<evidence type="ECO:0000313" key="2">
    <source>
        <dbReference type="EMBL" id="KAK4043349.1"/>
    </source>
</evidence>
<feature type="region of interest" description="Disordered" evidence="1">
    <location>
        <begin position="46"/>
        <end position="137"/>
    </location>
</feature>
<protein>
    <submittedName>
        <fullName evidence="2">Uncharacterized protein</fullName>
    </submittedName>
</protein>
<organism evidence="2 3">
    <name type="scientific">Parachaetomium inaequale</name>
    <dbReference type="NCBI Taxonomy" id="2588326"/>
    <lineage>
        <taxon>Eukaryota</taxon>
        <taxon>Fungi</taxon>
        <taxon>Dikarya</taxon>
        <taxon>Ascomycota</taxon>
        <taxon>Pezizomycotina</taxon>
        <taxon>Sordariomycetes</taxon>
        <taxon>Sordariomycetidae</taxon>
        <taxon>Sordariales</taxon>
        <taxon>Chaetomiaceae</taxon>
        <taxon>Parachaetomium</taxon>
    </lineage>
</organism>